<evidence type="ECO:0000313" key="10">
    <source>
        <dbReference type="Proteomes" id="UP000322873"/>
    </source>
</evidence>
<dbReference type="SUPFAM" id="SSF51338">
    <property type="entry name" value="Composite domain of metallo-dependent hydrolases"/>
    <property type="match status" value="1"/>
</dbReference>
<gene>
    <name evidence="9" type="ORF">EYC84_007301</name>
</gene>
<proteinExistence type="inferred from homology"/>
<dbReference type="AlphaFoldDB" id="A0A5M9K687"/>
<dbReference type="InterPro" id="IPR003764">
    <property type="entry name" value="GlcNAc_6-P_deAcase"/>
</dbReference>
<keyword evidence="10" id="KW-1185">Reference proteome</keyword>
<dbReference type="GO" id="GO:0046872">
    <property type="term" value="F:metal ion binding"/>
    <property type="evidence" value="ECO:0007669"/>
    <property type="project" value="UniProtKB-KW"/>
</dbReference>
<evidence type="ECO:0000256" key="7">
    <source>
        <dbReference type="ARBA" id="ARBA00047647"/>
    </source>
</evidence>
<dbReference type="InterPro" id="IPR006680">
    <property type="entry name" value="Amidohydro-rel"/>
</dbReference>
<comment type="catalytic activity">
    <reaction evidence="7">
        <text>N-acetyl-D-glucosamine 6-phosphate + H2O = D-glucosamine 6-phosphate + acetate</text>
        <dbReference type="Rhea" id="RHEA:22936"/>
        <dbReference type="ChEBI" id="CHEBI:15377"/>
        <dbReference type="ChEBI" id="CHEBI:30089"/>
        <dbReference type="ChEBI" id="CHEBI:57513"/>
        <dbReference type="ChEBI" id="CHEBI:58725"/>
        <dbReference type="EC" id="3.5.1.25"/>
    </reaction>
</comment>
<dbReference type="InterPro" id="IPR011059">
    <property type="entry name" value="Metal-dep_hydrolase_composite"/>
</dbReference>
<dbReference type="CDD" id="cd00854">
    <property type="entry name" value="NagA"/>
    <property type="match status" value="1"/>
</dbReference>
<evidence type="ECO:0000259" key="8">
    <source>
        <dbReference type="Pfam" id="PF01979"/>
    </source>
</evidence>
<dbReference type="EC" id="3.5.1.25" evidence="2"/>
<dbReference type="PANTHER" id="PTHR11113:SF14">
    <property type="entry name" value="N-ACETYLGLUCOSAMINE-6-PHOSPHATE DEACETYLASE"/>
    <property type="match status" value="1"/>
</dbReference>
<evidence type="ECO:0000256" key="6">
    <source>
        <dbReference type="ARBA" id="ARBA00023277"/>
    </source>
</evidence>
<evidence type="ECO:0000313" key="9">
    <source>
        <dbReference type="EMBL" id="KAA8577338.1"/>
    </source>
</evidence>
<sequence length="470" mass="50379">MPSALPSPTSKVTKFTNCRLLKGESLVTQDLWVSSSTGKIVQSQEAFYGQLCVPDETIDLGGRIISPGFIDAQLNGAFGFDFASIPENDGPNSYGKEFRRINSLLVKTGVTSYLPTITSSRPEIYHHALPFLGPSGANRLASDGTESLGAHVEGPFLAPTKNGIHPLPVLLSPKSNDLTSLSDCYGASNLLGNIRLITAAPELPHMTSLIPTLTSPPHNIIFSIGHTESTYEDATAAITAGATMITHLFNAMLPLHHRNPGIFGLLGTTPTTTCSPTTTPPSTPINTHQPTPILPPIPQRPYFGIIADSIHLHPTTITLAYNAHPTGLILVTDAMHLVGLPDGRYAWNGDYIIKSGIHLRLESDNKIAGSSITLVECVSNFLNWTGCSVAQALKAVTETPAKMLGVYETKGGLEGGKDADLCVLDVVVEADGRKNVVVDEVWKFGVRVFRRAKEEKDEGKGLTVEDTELM</sequence>
<evidence type="ECO:0000256" key="4">
    <source>
        <dbReference type="ARBA" id="ARBA00022723"/>
    </source>
</evidence>
<keyword evidence="4" id="KW-0479">Metal-binding</keyword>
<protein>
    <recommendedName>
        <fullName evidence="3">N-acetylglucosamine-6-phosphate deacetylase</fullName>
        <ecNumber evidence="2">3.5.1.25</ecNumber>
    </recommendedName>
</protein>
<comment type="similarity">
    <text evidence="1">Belongs to the metallo-dependent hydrolases superfamily. NagA family.</text>
</comment>
<dbReference type="GO" id="GO:0006046">
    <property type="term" value="P:N-acetylglucosamine catabolic process"/>
    <property type="evidence" value="ECO:0007669"/>
    <property type="project" value="TreeGrafter"/>
</dbReference>
<dbReference type="Gene3D" id="3.20.20.140">
    <property type="entry name" value="Metal-dependent hydrolases"/>
    <property type="match status" value="1"/>
</dbReference>
<dbReference type="FunFam" id="3.20.20.140:FF:000065">
    <property type="entry name" value="N-acetylglucosamine-6-phosphate deacetylase"/>
    <property type="match status" value="1"/>
</dbReference>
<name>A0A5M9K687_MONFR</name>
<keyword evidence="6" id="KW-0119">Carbohydrate metabolism</keyword>
<reference evidence="9 10" key="1">
    <citation type="submission" date="2019-06" db="EMBL/GenBank/DDBJ databases">
        <title>Genome Sequence of the Brown Rot Fungal Pathogen Monilinia fructicola.</title>
        <authorList>
            <person name="De Miccolis Angelini R.M."/>
            <person name="Landi L."/>
            <person name="Abate D."/>
            <person name="Pollastro S."/>
            <person name="Romanazzi G."/>
            <person name="Faretra F."/>
        </authorList>
    </citation>
    <scope>NUCLEOTIDE SEQUENCE [LARGE SCALE GENOMIC DNA]</scope>
    <source>
        <strain evidence="9 10">Mfrc123</strain>
    </source>
</reference>
<dbReference type="InterPro" id="IPR032466">
    <property type="entry name" value="Metal_Hydrolase"/>
</dbReference>
<dbReference type="PANTHER" id="PTHR11113">
    <property type="entry name" value="N-ACETYLGLUCOSAMINE-6-PHOSPHATE DEACETYLASE"/>
    <property type="match status" value="1"/>
</dbReference>
<evidence type="ECO:0000256" key="1">
    <source>
        <dbReference type="ARBA" id="ARBA00010716"/>
    </source>
</evidence>
<evidence type="ECO:0000256" key="5">
    <source>
        <dbReference type="ARBA" id="ARBA00022801"/>
    </source>
</evidence>
<organism evidence="9 10">
    <name type="scientific">Monilinia fructicola</name>
    <name type="common">Brown rot fungus</name>
    <name type="synonym">Ciboria fructicola</name>
    <dbReference type="NCBI Taxonomy" id="38448"/>
    <lineage>
        <taxon>Eukaryota</taxon>
        <taxon>Fungi</taxon>
        <taxon>Dikarya</taxon>
        <taxon>Ascomycota</taxon>
        <taxon>Pezizomycotina</taxon>
        <taxon>Leotiomycetes</taxon>
        <taxon>Helotiales</taxon>
        <taxon>Sclerotiniaceae</taxon>
        <taxon>Monilinia</taxon>
    </lineage>
</organism>
<dbReference type="SUPFAM" id="SSF51556">
    <property type="entry name" value="Metallo-dependent hydrolases"/>
    <property type="match status" value="1"/>
</dbReference>
<dbReference type="EMBL" id="VICG01000001">
    <property type="protein sequence ID" value="KAA8577338.1"/>
    <property type="molecule type" value="Genomic_DNA"/>
</dbReference>
<dbReference type="Pfam" id="PF01979">
    <property type="entry name" value="Amidohydro_1"/>
    <property type="match status" value="1"/>
</dbReference>
<evidence type="ECO:0000256" key="3">
    <source>
        <dbReference type="ARBA" id="ARBA00018029"/>
    </source>
</evidence>
<dbReference type="GO" id="GO:0008448">
    <property type="term" value="F:N-acetylglucosamine-6-phosphate deacetylase activity"/>
    <property type="evidence" value="ECO:0007669"/>
    <property type="project" value="UniProtKB-EC"/>
</dbReference>
<feature type="domain" description="Amidohydrolase-related" evidence="8">
    <location>
        <begin position="225"/>
        <end position="429"/>
    </location>
</feature>
<dbReference type="Proteomes" id="UP000322873">
    <property type="component" value="Unassembled WGS sequence"/>
</dbReference>
<accession>A0A5M9K687</accession>
<dbReference type="VEuPathDB" id="FungiDB:MFRU_021g00120"/>
<evidence type="ECO:0000256" key="2">
    <source>
        <dbReference type="ARBA" id="ARBA00011899"/>
    </source>
</evidence>
<keyword evidence="5" id="KW-0378">Hydrolase</keyword>
<comment type="caution">
    <text evidence="9">The sequence shown here is derived from an EMBL/GenBank/DDBJ whole genome shotgun (WGS) entry which is preliminary data.</text>
</comment>